<feature type="transmembrane region" description="Helical" evidence="8">
    <location>
        <begin position="318"/>
        <end position="340"/>
    </location>
</feature>
<feature type="transmembrane region" description="Helical" evidence="8">
    <location>
        <begin position="292"/>
        <end position="311"/>
    </location>
</feature>
<evidence type="ECO:0000256" key="1">
    <source>
        <dbReference type="ARBA" id="ARBA00004141"/>
    </source>
</evidence>
<dbReference type="GO" id="GO:1902600">
    <property type="term" value="P:proton transmembrane transport"/>
    <property type="evidence" value="ECO:0007669"/>
    <property type="project" value="InterPro"/>
</dbReference>
<dbReference type="GO" id="GO:0016020">
    <property type="term" value="C:membrane"/>
    <property type="evidence" value="ECO:0007669"/>
    <property type="project" value="UniProtKB-SubCell"/>
</dbReference>
<comment type="caution">
    <text evidence="10">The sequence shown here is derived from an EMBL/GenBank/DDBJ whole genome shotgun (WGS) entry which is preliminary data.</text>
</comment>
<dbReference type="RefSeq" id="WP_016640523.1">
    <property type="nucleotide sequence ID" value="NZ_AOPZ01000087.1"/>
</dbReference>
<reference evidence="10 11" key="1">
    <citation type="submission" date="2013-02" db="EMBL/GenBank/DDBJ databases">
        <title>Draft Genome Sequence of Streptomyces aurantiacus, Which Produces Setomimycin.</title>
        <authorList>
            <person name="Gruening B.A."/>
            <person name="Praeg A."/>
            <person name="Erxleben A."/>
            <person name="Guenther S."/>
            <person name="Mueller M."/>
        </authorList>
    </citation>
    <scope>NUCLEOTIDE SEQUENCE [LARGE SCALE GENOMIC DNA]</scope>
    <source>
        <strain evidence="10 11">JA 4570</strain>
    </source>
</reference>
<dbReference type="Proteomes" id="UP000014629">
    <property type="component" value="Unassembled WGS sequence"/>
</dbReference>
<feature type="transmembrane region" description="Helical" evidence="8">
    <location>
        <begin position="244"/>
        <end position="272"/>
    </location>
</feature>
<name>S4A1I2_9ACTN</name>
<dbReference type="InterPro" id="IPR038770">
    <property type="entry name" value="Na+/solute_symporter_sf"/>
</dbReference>
<proteinExistence type="predicted"/>
<gene>
    <name evidence="10" type="ORF">STRAU_2394</name>
</gene>
<evidence type="ECO:0000256" key="5">
    <source>
        <dbReference type="ARBA" id="ARBA00023065"/>
    </source>
</evidence>
<evidence type="ECO:0000256" key="3">
    <source>
        <dbReference type="ARBA" id="ARBA00022692"/>
    </source>
</evidence>
<comment type="subcellular location">
    <subcellularLocation>
        <location evidence="1">Membrane</location>
        <topology evidence="1">Multi-pass membrane protein</topology>
    </subcellularLocation>
</comment>
<dbReference type="EMBL" id="AOPZ01000087">
    <property type="protein sequence ID" value="EPH44540.1"/>
    <property type="molecule type" value="Genomic_DNA"/>
</dbReference>
<feature type="compositionally biased region" description="Low complexity" evidence="7">
    <location>
        <begin position="413"/>
        <end position="424"/>
    </location>
</feature>
<evidence type="ECO:0000313" key="10">
    <source>
        <dbReference type="EMBL" id="EPH44540.1"/>
    </source>
</evidence>
<feature type="transmembrane region" description="Helical" evidence="8">
    <location>
        <begin position="203"/>
        <end position="223"/>
    </location>
</feature>
<dbReference type="OrthoDB" id="9793589at2"/>
<feature type="region of interest" description="Disordered" evidence="7">
    <location>
        <begin position="413"/>
        <end position="463"/>
    </location>
</feature>
<organism evidence="10 11">
    <name type="scientific">Streptomyces aurantiacus JA 4570</name>
    <dbReference type="NCBI Taxonomy" id="1286094"/>
    <lineage>
        <taxon>Bacteria</taxon>
        <taxon>Bacillati</taxon>
        <taxon>Actinomycetota</taxon>
        <taxon>Actinomycetes</taxon>
        <taxon>Kitasatosporales</taxon>
        <taxon>Streptomycetaceae</taxon>
        <taxon>Streptomyces</taxon>
        <taxon>Streptomyces aurantiacus group</taxon>
    </lineage>
</organism>
<feature type="transmembrane region" description="Helical" evidence="8">
    <location>
        <begin position="6"/>
        <end position="24"/>
    </location>
</feature>
<feature type="transmembrane region" description="Helical" evidence="8">
    <location>
        <begin position="141"/>
        <end position="161"/>
    </location>
</feature>
<dbReference type="Gene3D" id="1.20.1530.20">
    <property type="match status" value="1"/>
</dbReference>
<evidence type="ECO:0000313" key="11">
    <source>
        <dbReference type="Proteomes" id="UP000014629"/>
    </source>
</evidence>
<dbReference type="Pfam" id="PF00999">
    <property type="entry name" value="Na_H_Exchanger"/>
    <property type="match status" value="1"/>
</dbReference>
<evidence type="ECO:0000256" key="2">
    <source>
        <dbReference type="ARBA" id="ARBA00022448"/>
    </source>
</evidence>
<evidence type="ECO:0000256" key="4">
    <source>
        <dbReference type="ARBA" id="ARBA00022989"/>
    </source>
</evidence>
<feature type="transmembrane region" description="Helical" evidence="8">
    <location>
        <begin position="381"/>
        <end position="403"/>
    </location>
</feature>
<keyword evidence="3 8" id="KW-0812">Transmembrane</keyword>
<feature type="transmembrane region" description="Helical" evidence="8">
    <location>
        <begin position="100"/>
        <end position="121"/>
    </location>
</feature>
<dbReference type="InterPro" id="IPR006153">
    <property type="entry name" value="Cation/H_exchanger_TM"/>
</dbReference>
<feature type="transmembrane region" description="Helical" evidence="8">
    <location>
        <begin position="36"/>
        <end position="55"/>
    </location>
</feature>
<feature type="transmembrane region" description="Helical" evidence="8">
    <location>
        <begin position="173"/>
        <end position="197"/>
    </location>
</feature>
<accession>S4A1I2</accession>
<dbReference type="PANTHER" id="PTHR32468:SF0">
    <property type="entry name" value="K(+)_H(+) ANTIPORTER 1"/>
    <property type="match status" value="1"/>
</dbReference>
<evidence type="ECO:0000256" key="6">
    <source>
        <dbReference type="ARBA" id="ARBA00023136"/>
    </source>
</evidence>
<feature type="domain" description="Cation/H+ exchanger transmembrane" evidence="9">
    <location>
        <begin position="22"/>
        <end position="400"/>
    </location>
</feature>
<protein>
    <submittedName>
        <fullName evidence="10">Putative Cation/H(+) antiporter 17</fullName>
    </submittedName>
</protein>
<dbReference type="PANTHER" id="PTHR32468">
    <property type="entry name" value="CATION/H + ANTIPORTER"/>
    <property type="match status" value="1"/>
</dbReference>
<keyword evidence="5" id="KW-0406">Ion transport</keyword>
<keyword evidence="2" id="KW-0813">Transport</keyword>
<feature type="compositionally biased region" description="Basic residues" evidence="7">
    <location>
        <begin position="441"/>
        <end position="463"/>
    </location>
</feature>
<dbReference type="PATRIC" id="fig|1286094.4.peg.2367"/>
<evidence type="ECO:0000256" key="8">
    <source>
        <dbReference type="SAM" id="Phobius"/>
    </source>
</evidence>
<keyword evidence="4 8" id="KW-1133">Transmembrane helix</keyword>
<keyword evidence="11" id="KW-1185">Reference proteome</keyword>
<keyword evidence="6 8" id="KW-0472">Membrane</keyword>
<sequence length="463" mass="47444">MDTEAITALVIADVAIIVVASWLLGALARRCGQPTVIGQIVAGLALGPTLLGQLPGDPTGHLFPPEVKPFLTVLAQVAVVIFMFLAGYETDFGQLRRGSRAVVCVATLALLVPMGLGVGSLELFGGAFDAVGHGHAEGGSFTLFMAVAPAVTALPVLAAIVRERGMAGSPAGTVALASAGFMDVAAWLVLAAAFVGTGHQSGHSWPVTLLLITGFVAVMLLGVRPLLGRLLSRPAALLMNRVPLALGLALGSAWVTASLGLHPVFGGFLAGLTMPRVGNRPDPELRQTLEQTAGVLLPLFFVTTGLSFDIGSVDGDGAVLLALILAIAIAGKLLPGYVAARIGGLDPHQSALVAALVNTRGLTELIVLNAALDTGLIGPELFTVFVIMALVTTFMTGPLLHLVNRRAQALAPPGAVPKPAAGAARDPSGRKGAGAGDRRPSCRRLSRAGRTGRSRPCRHGRCP</sequence>
<dbReference type="GO" id="GO:0015297">
    <property type="term" value="F:antiporter activity"/>
    <property type="evidence" value="ECO:0007669"/>
    <property type="project" value="InterPro"/>
</dbReference>
<evidence type="ECO:0000256" key="7">
    <source>
        <dbReference type="SAM" id="MobiDB-lite"/>
    </source>
</evidence>
<dbReference type="InterPro" id="IPR050794">
    <property type="entry name" value="CPA2_transporter"/>
</dbReference>
<feature type="transmembrane region" description="Helical" evidence="8">
    <location>
        <begin position="67"/>
        <end position="88"/>
    </location>
</feature>
<dbReference type="AlphaFoldDB" id="S4A1I2"/>
<evidence type="ECO:0000259" key="9">
    <source>
        <dbReference type="Pfam" id="PF00999"/>
    </source>
</evidence>